<dbReference type="InterPro" id="IPR012337">
    <property type="entry name" value="RNaseH-like_sf"/>
</dbReference>
<feature type="region of interest" description="Disordered" evidence="1">
    <location>
        <begin position="278"/>
        <end position="333"/>
    </location>
</feature>
<dbReference type="GO" id="GO:0003676">
    <property type="term" value="F:nucleic acid binding"/>
    <property type="evidence" value="ECO:0007669"/>
    <property type="project" value="InterPro"/>
</dbReference>
<feature type="region of interest" description="Disordered" evidence="1">
    <location>
        <begin position="114"/>
        <end position="149"/>
    </location>
</feature>
<dbReference type="InterPro" id="IPR036397">
    <property type="entry name" value="RNaseH_sf"/>
</dbReference>
<feature type="compositionally biased region" description="Acidic residues" evidence="1">
    <location>
        <begin position="297"/>
        <end position="308"/>
    </location>
</feature>
<name>D7FJC3_ECTSI</name>
<protein>
    <recommendedName>
        <fullName evidence="4">3'-5' exonuclease domain-containing protein</fullName>
    </recommendedName>
</protein>
<proteinExistence type="predicted"/>
<accession>D7FJC3</accession>
<dbReference type="SUPFAM" id="SSF53098">
    <property type="entry name" value="Ribonuclease H-like"/>
    <property type="match status" value="1"/>
</dbReference>
<feature type="compositionally biased region" description="Basic and acidic residues" evidence="1">
    <location>
        <begin position="114"/>
        <end position="127"/>
    </location>
</feature>
<dbReference type="OrthoDB" id="1920326at2759"/>
<evidence type="ECO:0000313" key="2">
    <source>
        <dbReference type="EMBL" id="CBJ34189.1"/>
    </source>
</evidence>
<reference evidence="2 3" key="1">
    <citation type="journal article" date="2010" name="Nature">
        <title>The Ectocarpus genome and the independent evolution of multicellularity in brown algae.</title>
        <authorList>
            <person name="Cock J.M."/>
            <person name="Sterck L."/>
            <person name="Rouze P."/>
            <person name="Scornet D."/>
            <person name="Allen A.E."/>
            <person name="Amoutzias G."/>
            <person name="Anthouard V."/>
            <person name="Artiguenave F."/>
            <person name="Aury J.M."/>
            <person name="Badger J.H."/>
            <person name="Beszteri B."/>
            <person name="Billiau K."/>
            <person name="Bonnet E."/>
            <person name="Bothwell J.H."/>
            <person name="Bowler C."/>
            <person name="Boyen C."/>
            <person name="Brownlee C."/>
            <person name="Carrano C.J."/>
            <person name="Charrier B."/>
            <person name="Cho G.Y."/>
            <person name="Coelho S.M."/>
            <person name="Collen J."/>
            <person name="Corre E."/>
            <person name="Da Silva C."/>
            <person name="Delage L."/>
            <person name="Delaroque N."/>
            <person name="Dittami S.M."/>
            <person name="Doulbeau S."/>
            <person name="Elias M."/>
            <person name="Farnham G."/>
            <person name="Gachon C.M."/>
            <person name="Gschloessl B."/>
            <person name="Heesch S."/>
            <person name="Jabbari K."/>
            <person name="Jubin C."/>
            <person name="Kawai H."/>
            <person name="Kimura K."/>
            <person name="Kloareg B."/>
            <person name="Kupper F.C."/>
            <person name="Lang D."/>
            <person name="Le Bail A."/>
            <person name="Leblanc C."/>
            <person name="Lerouge P."/>
            <person name="Lohr M."/>
            <person name="Lopez P.J."/>
            <person name="Martens C."/>
            <person name="Maumus F."/>
            <person name="Michel G."/>
            <person name="Miranda-Saavedra D."/>
            <person name="Morales J."/>
            <person name="Moreau H."/>
            <person name="Motomura T."/>
            <person name="Nagasato C."/>
            <person name="Napoli C.A."/>
            <person name="Nelson D.R."/>
            <person name="Nyvall-Collen P."/>
            <person name="Peters A.F."/>
            <person name="Pommier C."/>
            <person name="Potin P."/>
            <person name="Poulain J."/>
            <person name="Quesneville H."/>
            <person name="Read B."/>
            <person name="Rensing S.A."/>
            <person name="Ritter A."/>
            <person name="Rousvoal S."/>
            <person name="Samanta M."/>
            <person name="Samson G."/>
            <person name="Schroeder D.C."/>
            <person name="Segurens B."/>
            <person name="Strittmatter M."/>
            <person name="Tonon T."/>
            <person name="Tregear J.W."/>
            <person name="Valentin K."/>
            <person name="von Dassow P."/>
            <person name="Yamagishi T."/>
            <person name="Van de Peer Y."/>
            <person name="Wincker P."/>
        </authorList>
    </citation>
    <scope>NUCLEOTIDE SEQUENCE [LARGE SCALE GENOMIC DNA]</scope>
    <source>
        <strain evidence="3">Ec32 / CCAP1310/4</strain>
    </source>
</reference>
<dbReference type="Gene3D" id="3.30.420.10">
    <property type="entry name" value="Ribonuclease H-like superfamily/Ribonuclease H"/>
    <property type="match status" value="1"/>
</dbReference>
<evidence type="ECO:0000256" key="1">
    <source>
        <dbReference type="SAM" id="MobiDB-lite"/>
    </source>
</evidence>
<dbReference type="EMBL" id="FN649760">
    <property type="protein sequence ID" value="CBJ34189.1"/>
    <property type="molecule type" value="Genomic_DNA"/>
</dbReference>
<feature type="compositionally biased region" description="Basic and acidic residues" evidence="1">
    <location>
        <begin position="309"/>
        <end position="333"/>
    </location>
</feature>
<dbReference type="Proteomes" id="UP000002630">
    <property type="component" value="Unassembled WGS sequence"/>
</dbReference>
<evidence type="ECO:0008006" key="4">
    <source>
        <dbReference type="Google" id="ProtNLM"/>
    </source>
</evidence>
<gene>
    <name evidence="2" type="ORF">Esi_1318_0001</name>
</gene>
<organism evidence="2 3">
    <name type="scientific">Ectocarpus siliculosus</name>
    <name type="common">Brown alga</name>
    <name type="synonym">Conferva siliculosa</name>
    <dbReference type="NCBI Taxonomy" id="2880"/>
    <lineage>
        <taxon>Eukaryota</taxon>
        <taxon>Sar</taxon>
        <taxon>Stramenopiles</taxon>
        <taxon>Ochrophyta</taxon>
        <taxon>PX clade</taxon>
        <taxon>Phaeophyceae</taxon>
        <taxon>Ectocarpales</taxon>
        <taxon>Ectocarpaceae</taxon>
        <taxon>Ectocarpus</taxon>
    </lineage>
</organism>
<feature type="compositionally biased region" description="Gly residues" evidence="1">
    <location>
        <begin position="284"/>
        <end position="294"/>
    </location>
</feature>
<dbReference type="AlphaFoldDB" id="D7FJC3"/>
<evidence type="ECO:0000313" key="3">
    <source>
        <dbReference type="Proteomes" id="UP000002630"/>
    </source>
</evidence>
<keyword evidence="3" id="KW-1185">Reference proteome</keyword>
<dbReference type="InParanoid" id="D7FJC3"/>
<sequence length="333" mass="35844">MSPSISCVPPSAMAQEAVHALGGKQSALGKVLIDAGVREPHDIAGMKQDMKSCDWRERPLSEEKLVYARCDSHYLIPLWRLLRARLLAADTFSSRQDGGEEKDGREEAALREIKRRLDEDQRREEAPRQMQLPPQSPPPSKGGAGSGVVAMNGATTAAGLASDHLRSGSSTTAVVDGNLPARSPVRSGACSPAAATQSAWEPWMSEWDDPEDCHRRERSRSGSFFRPDLESIHEGARNNACGAGLDSAVTAAFLEDEEDYGGEVVGDGAIGLANGEARRFGDLDGAGGGGGGGVAASEEDDEDEDLWEELGRDRGRRRRDDVNRGDGYRWPHP</sequence>